<feature type="transmembrane region" description="Helical" evidence="7">
    <location>
        <begin position="74"/>
        <end position="92"/>
    </location>
</feature>
<dbReference type="Proteomes" id="UP000198504">
    <property type="component" value="Unassembled WGS sequence"/>
</dbReference>
<keyword evidence="10" id="KW-1185">Reference proteome</keyword>
<dbReference type="InterPro" id="IPR003807">
    <property type="entry name" value="DUF202"/>
</dbReference>
<feature type="region of interest" description="Disordered" evidence="6">
    <location>
        <begin position="1"/>
        <end position="21"/>
    </location>
</feature>
<keyword evidence="2" id="KW-1003">Cell membrane</keyword>
<reference evidence="10" key="1">
    <citation type="submission" date="2016-10" db="EMBL/GenBank/DDBJ databases">
        <authorList>
            <person name="Varghese N."/>
            <person name="Submissions S."/>
        </authorList>
    </citation>
    <scope>NUCLEOTIDE SEQUENCE [LARGE SCALE GENOMIC DNA]</scope>
    <source>
        <strain evidence="10">CGMCC 4.6856</strain>
    </source>
</reference>
<dbReference type="PANTHER" id="PTHR34187">
    <property type="entry name" value="FGR18P"/>
    <property type="match status" value="1"/>
</dbReference>
<keyword evidence="3 7" id="KW-0812">Transmembrane</keyword>
<evidence type="ECO:0000259" key="8">
    <source>
        <dbReference type="Pfam" id="PF02656"/>
    </source>
</evidence>
<protein>
    <submittedName>
        <fullName evidence="9">Putative membrane protein</fullName>
    </submittedName>
</protein>
<proteinExistence type="predicted"/>
<comment type="subcellular location">
    <subcellularLocation>
        <location evidence="1">Cell membrane</location>
        <topology evidence="1">Multi-pass membrane protein</topology>
    </subcellularLocation>
</comment>
<dbReference type="InterPro" id="IPR052053">
    <property type="entry name" value="IM_YidH-like"/>
</dbReference>
<dbReference type="EMBL" id="FOFA01000016">
    <property type="protein sequence ID" value="SER36520.1"/>
    <property type="molecule type" value="Genomic_DNA"/>
</dbReference>
<dbReference type="PANTHER" id="PTHR34187:SF2">
    <property type="entry name" value="DUF202 DOMAIN-CONTAINING PROTEIN"/>
    <property type="match status" value="1"/>
</dbReference>
<evidence type="ECO:0000256" key="7">
    <source>
        <dbReference type="SAM" id="Phobius"/>
    </source>
</evidence>
<dbReference type="RefSeq" id="WP_091187010.1">
    <property type="nucleotide sequence ID" value="NZ_FOFA01000016.1"/>
</dbReference>
<evidence type="ECO:0000256" key="5">
    <source>
        <dbReference type="ARBA" id="ARBA00023136"/>
    </source>
</evidence>
<name>A0A1H9NKP3_9ACTN</name>
<feature type="domain" description="DUF202" evidence="8">
    <location>
        <begin position="32"/>
        <end position="100"/>
    </location>
</feature>
<evidence type="ECO:0000256" key="3">
    <source>
        <dbReference type="ARBA" id="ARBA00022692"/>
    </source>
</evidence>
<sequence>MSQDQPEQRPAGATDRRWPRSVYGVGTEPDPRFTFANERTFLAWIRTGLGFLAAGVAVAAVARLDERLSGEVRFASLVLVVCGLACAVGAWARWVRSERAMREGCPLPSSPLLLVLVGVLVVVALVAAVVLVVG</sequence>
<dbReference type="Pfam" id="PF02656">
    <property type="entry name" value="DUF202"/>
    <property type="match status" value="1"/>
</dbReference>
<dbReference type="AlphaFoldDB" id="A0A1H9NKP3"/>
<dbReference type="GO" id="GO:0005886">
    <property type="term" value="C:plasma membrane"/>
    <property type="evidence" value="ECO:0007669"/>
    <property type="project" value="UniProtKB-SubCell"/>
</dbReference>
<gene>
    <name evidence="9" type="ORF">SAMN05421756_1168</name>
</gene>
<keyword evidence="5 7" id="KW-0472">Membrane</keyword>
<evidence type="ECO:0000256" key="4">
    <source>
        <dbReference type="ARBA" id="ARBA00022989"/>
    </source>
</evidence>
<dbReference type="OrthoDB" id="582337at2"/>
<dbReference type="STRING" id="1036181.SAMN05421756_1168"/>
<evidence type="ECO:0000313" key="9">
    <source>
        <dbReference type="EMBL" id="SER36520.1"/>
    </source>
</evidence>
<feature type="transmembrane region" description="Helical" evidence="7">
    <location>
        <begin position="112"/>
        <end position="133"/>
    </location>
</feature>
<evidence type="ECO:0000256" key="2">
    <source>
        <dbReference type="ARBA" id="ARBA00022475"/>
    </source>
</evidence>
<evidence type="ECO:0000313" key="10">
    <source>
        <dbReference type="Proteomes" id="UP000198504"/>
    </source>
</evidence>
<organism evidence="9 10">
    <name type="scientific">Microlunatus flavus</name>
    <dbReference type="NCBI Taxonomy" id="1036181"/>
    <lineage>
        <taxon>Bacteria</taxon>
        <taxon>Bacillati</taxon>
        <taxon>Actinomycetota</taxon>
        <taxon>Actinomycetes</taxon>
        <taxon>Propionibacteriales</taxon>
        <taxon>Propionibacteriaceae</taxon>
        <taxon>Microlunatus</taxon>
    </lineage>
</organism>
<evidence type="ECO:0000256" key="1">
    <source>
        <dbReference type="ARBA" id="ARBA00004651"/>
    </source>
</evidence>
<keyword evidence="4 7" id="KW-1133">Transmembrane helix</keyword>
<evidence type="ECO:0000256" key="6">
    <source>
        <dbReference type="SAM" id="MobiDB-lite"/>
    </source>
</evidence>
<feature type="transmembrane region" description="Helical" evidence="7">
    <location>
        <begin position="41"/>
        <end position="62"/>
    </location>
</feature>
<accession>A0A1H9NKP3</accession>